<feature type="compositionally biased region" description="Polar residues" evidence="1">
    <location>
        <begin position="25"/>
        <end position="34"/>
    </location>
</feature>
<keyword evidence="3" id="KW-1185">Reference proteome</keyword>
<protein>
    <submittedName>
        <fullName evidence="2">Uncharacterized protein</fullName>
    </submittedName>
</protein>
<sequence length="61" mass="6758">MSCSVCVYNPEPDDGVDEVRREPTPNGSTTGSTALNYRGLFRTDYESRTLREHLRGSPVPA</sequence>
<accession>A0A366DCU1</accession>
<evidence type="ECO:0000313" key="3">
    <source>
        <dbReference type="Proteomes" id="UP000252586"/>
    </source>
</evidence>
<reference evidence="2 3" key="1">
    <citation type="submission" date="2018-06" db="EMBL/GenBank/DDBJ databases">
        <title>Genomic Encyclopedia of Type Strains, Phase IV (KMG-IV): sequencing the most valuable type-strain genomes for metagenomic binning, comparative biology and taxonomic classification.</title>
        <authorList>
            <person name="Goeker M."/>
        </authorList>
    </citation>
    <scope>NUCLEOTIDE SEQUENCE [LARGE SCALE GENOMIC DNA]</scope>
    <source>
        <strain evidence="2 3">DSM 44599</strain>
    </source>
</reference>
<dbReference type="Proteomes" id="UP000252586">
    <property type="component" value="Unassembled WGS sequence"/>
</dbReference>
<dbReference type="EMBL" id="QNRE01000011">
    <property type="protein sequence ID" value="RBO87319.1"/>
    <property type="molecule type" value="Genomic_DNA"/>
</dbReference>
<evidence type="ECO:0000313" key="2">
    <source>
        <dbReference type="EMBL" id="RBO87319.1"/>
    </source>
</evidence>
<evidence type="ECO:0000256" key="1">
    <source>
        <dbReference type="SAM" id="MobiDB-lite"/>
    </source>
</evidence>
<proteinExistence type="predicted"/>
<feature type="region of interest" description="Disordered" evidence="1">
    <location>
        <begin position="1"/>
        <end position="34"/>
    </location>
</feature>
<comment type="caution">
    <text evidence="2">The sequence shown here is derived from an EMBL/GenBank/DDBJ whole genome shotgun (WGS) entry which is preliminary data.</text>
</comment>
<dbReference type="STRING" id="1210090.GCA_001613185_05809"/>
<organism evidence="2 3">
    <name type="scientific">Nocardia puris</name>
    <dbReference type="NCBI Taxonomy" id="208602"/>
    <lineage>
        <taxon>Bacteria</taxon>
        <taxon>Bacillati</taxon>
        <taxon>Actinomycetota</taxon>
        <taxon>Actinomycetes</taxon>
        <taxon>Mycobacteriales</taxon>
        <taxon>Nocardiaceae</taxon>
        <taxon>Nocardia</taxon>
    </lineage>
</organism>
<gene>
    <name evidence="2" type="ORF">DFR74_11124</name>
</gene>
<dbReference type="AlphaFoldDB" id="A0A366DCU1"/>
<name>A0A366DCU1_9NOCA</name>